<dbReference type="EMBL" id="VSRR010002034">
    <property type="protein sequence ID" value="MPC29214.1"/>
    <property type="molecule type" value="Genomic_DNA"/>
</dbReference>
<reference evidence="1 2" key="1">
    <citation type="submission" date="2019-05" db="EMBL/GenBank/DDBJ databases">
        <title>Another draft genome of Portunus trituberculatus and its Hox gene families provides insights of decapod evolution.</title>
        <authorList>
            <person name="Jeong J.-H."/>
            <person name="Song I."/>
            <person name="Kim S."/>
            <person name="Choi T."/>
            <person name="Kim D."/>
            <person name="Ryu S."/>
            <person name="Kim W."/>
        </authorList>
    </citation>
    <scope>NUCLEOTIDE SEQUENCE [LARGE SCALE GENOMIC DNA]</scope>
    <source>
        <tissue evidence="1">Muscle</tissue>
    </source>
</reference>
<comment type="caution">
    <text evidence="1">The sequence shown here is derived from an EMBL/GenBank/DDBJ whole genome shotgun (WGS) entry which is preliminary data.</text>
</comment>
<dbReference type="AlphaFoldDB" id="A0A5B7E8X0"/>
<keyword evidence="2" id="KW-1185">Reference proteome</keyword>
<sequence length="72" mass="8315">MPGTLSLIHTFIINAFNKINHEYDLMVVGSSVCLPSHQLIEACSPDHAASPFYYRQRGKFYKENQPYYCCRV</sequence>
<evidence type="ECO:0000313" key="1">
    <source>
        <dbReference type="EMBL" id="MPC29214.1"/>
    </source>
</evidence>
<protein>
    <submittedName>
        <fullName evidence="1">Uncharacterized protein</fullName>
    </submittedName>
</protein>
<organism evidence="1 2">
    <name type="scientific">Portunus trituberculatus</name>
    <name type="common">Swimming crab</name>
    <name type="synonym">Neptunus trituberculatus</name>
    <dbReference type="NCBI Taxonomy" id="210409"/>
    <lineage>
        <taxon>Eukaryota</taxon>
        <taxon>Metazoa</taxon>
        <taxon>Ecdysozoa</taxon>
        <taxon>Arthropoda</taxon>
        <taxon>Crustacea</taxon>
        <taxon>Multicrustacea</taxon>
        <taxon>Malacostraca</taxon>
        <taxon>Eumalacostraca</taxon>
        <taxon>Eucarida</taxon>
        <taxon>Decapoda</taxon>
        <taxon>Pleocyemata</taxon>
        <taxon>Brachyura</taxon>
        <taxon>Eubrachyura</taxon>
        <taxon>Portunoidea</taxon>
        <taxon>Portunidae</taxon>
        <taxon>Portuninae</taxon>
        <taxon>Portunus</taxon>
    </lineage>
</organism>
<dbReference type="Proteomes" id="UP000324222">
    <property type="component" value="Unassembled WGS sequence"/>
</dbReference>
<name>A0A5B7E8X0_PORTR</name>
<proteinExistence type="predicted"/>
<gene>
    <name evidence="1" type="ORF">E2C01_022436</name>
</gene>
<evidence type="ECO:0000313" key="2">
    <source>
        <dbReference type="Proteomes" id="UP000324222"/>
    </source>
</evidence>
<accession>A0A5B7E8X0</accession>